<dbReference type="Pfam" id="PF00090">
    <property type="entry name" value="TSP_1"/>
    <property type="match status" value="1"/>
</dbReference>
<dbReference type="PROSITE" id="PS01187">
    <property type="entry name" value="EGF_CA"/>
    <property type="match status" value="1"/>
</dbReference>
<feature type="domain" description="HYR" evidence="11">
    <location>
        <begin position="329"/>
        <end position="415"/>
    </location>
</feature>
<dbReference type="PROSITE" id="PS50825">
    <property type="entry name" value="HYR"/>
    <property type="match status" value="2"/>
</dbReference>
<dbReference type="InterPro" id="IPR000152">
    <property type="entry name" value="EGF-type_Asp/Asn_hydroxyl_site"/>
</dbReference>
<dbReference type="CDD" id="cd00054">
    <property type="entry name" value="EGF_CA"/>
    <property type="match status" value="2"/>
</dbReference>
<keyword evidence="7" id="KW-0768">Sushi</keyword>
<dbReference type="PROSITE" id="PS50923">
    <property type="entry name" value="SUSHI"/>
    <property type="match status" value="2"/>
</dbReference>
<dbReference type="FunFam" id="2.10.50.10:FF:000018">
    <property type="entry name" value="Sushi, von Willebrand factor type A, EGF and pentraxin domain-containing 1"/>
    <property type="match status" value="1"/>
</dbReference>
<feature type="disulfide bond" evidence="6">
    <location>
        <begin position="1049"/>
        <end position="1058"/>
    </location>
</feature>
<evidence type="ECO:0000259" key="10">
    <source>
        <dbReference type="PROSITE" id="PS50026"/>
    </source>
</evidence>
<dbReference type="Gene3D" id="2.10.25.10">
    <property type="entry name" value="Laminin"/>
    <property type="match status" value="2"/>
</dbReference>
<evidence type="ECO:0000256" key="1">
    <source>
        <dbReference type="ARBA" id="ARBA00022473"/>
    </source>
</evidence>
<feature type="domain" description="Sushi" evidence="12">
    <location>
        <begin position="270"/>
        <end position="330"/>
    </location>
</feature>
<dbReference type="InterPro" id="IPR035976">
    <property type="entry name" value="Sushi/SCR/CCP_sf"/>
</dbReference>
<feature type="chain" id="PRO_5035823155" evidence="9">
    <location>
        <begin position="22"/>
        <end position="1430"/>
    </location>
</feature>
<dbReference type="SUPFAM" id="SSF57535">
    <property type="entry name" value="Complement control module/SCR domain"/>
    <property type="match status" value="4"/>
</dbReference>
<feature type="signal peptide" evidence="9">
    <location>
        <begin position="1"/>
        <end position="21"/>
    </location>
</feature>
<feature type="transmembrane region" description="Helical" evidence="8">
    <location>
        <begin position="1402"/>
        <end position="1424"/>
    </location>
</feature>
<keyword evidence="5 6" id="KW-1015">Disulfide bond</keyword>
<dbReference type="InterPro" id="IPR000742">
    <property type="entry name" value="EGF"/>
</dbReference>
<comment type="caution">
    <text evidence="6">Lacks conserved residue(s) required for the propagation of feature annotation.</text>
</comment>
<feature type="disulfide bond" evidence="7">
    <location>
        <begin position="272"/>
        <end position="315"/>
    </location>
</feature>
<feature type="disulfide bond" evidence="6">
    <location>
        <begin position="990"/>
        <end position="1000"/>
    </location>
</feature>
<keyword evidence="1" id="KW-0217">Developmental protein</keyword>
<organism evidence="13 14">
    <name type="scientific">Mytilus edulis</name>
    <name type="common">Blue mussel</name>
    <dbReference type="NCBI Taxonomy" id="6550"/>
    <lineage>
        <taxon>Eukaryota</taxon>
        <taxon>Metazoa</taxon>
        <taxon>Spiralia</taxon>
        <taxon>Lophotrochozoa</taxon>
        <taxon>Mollusca</taxon>
        <taxon>Bivalvia</taxon>
        <taxon>Autobranchia</taxon>
        <taxon>Pteriomorphia</taxon>
        <taxon>Mytilida</taxon>
        <taxon>Mytiloidea</taxon>
        <taxon>Mytilidae</taxon>
        <taxon>Mytilinae</taxon>
        <taxon>Mytilus</taxon>
    </lineage>
</organism>
<proteinExistence type="predicted"/>
<keyword evidence="8" id="KW-0472">Membrane</keyword>
<dbReference type="CDD" id="cd00033">
    <property type="entry name" value="CCP"/>
    <property type="match status" value="2"/>
</dbReference>
<dbReference type="InterPro" id="IPR011641">
    <property type="entry name" value="Tyr-kin_ephrin_A/B_rcpt-like"/>
</dbReference>
<dbReference type="PROSITE" id="PS00010">
    <property type="entry name" value="ASX_HYDROXYL"/>
    <property type="match status" value="2"/>
</dbReference>
<dbReference type="FunFam" id="2.10.25.10:FF:000080">
    <property type="entry name" value="Neurogenic locus notch 1"/>
    <property type="match status" value="1"/>
</dbReference>
<dbReference type="InterPro" id="IPR000436">
    <property type="entry name" value="Sushi_SCR_CCP_dom"/>
</dbReference>
<protein>
    <submittedName>
        <fullName evidence="13">Uncharacterized protein</fullName>
    </submittedName>
</protein>
<dbReference type="SMART" id="SM00032">
    <property type="entry name" value="CCP"/>
    <property type="match status" value="4"/>
</dbReference>
<dbReference type="Gene3D" id="2.20.100.10">
    <property type="entry name" value="Thrombospondin type-1 (TSP1) repeat"/>
    <property type="match status" value="1"/>
</dbReference>
<dbReference type="InterPro" id="IPR003410">
    <property type="entry name" value="HYR_dom"/>
</dbReference>
<feature type="domain" description="Sushi" evidence="12">
    <location>
        <begin position="207"/>
        <end position="269"/>
    </location>
</feature>
<evidence type="ECO:0000313" key="13">
    <source>
        <dbReference type="EMBL" id="CAG2218673.1"/>
    </source>
</evidence>
<dbReference type="InterPro" id="IPR000884">
    <property type="entry name" value="TSP1_rpt"/>
</dbReference>
<dbReference type="SMART" id="SM01411">
    <property type="entry name" value="Ephrin_rec_like"/>
    <property type="match status" value="3"/>
</dbReference>
<dbReference type="Pfam" id="PF02494">
    <property type="entry name" value="HYR"/>
    <property type="match status" value="2"/>
</dbReference>
<dbReference type="InterPro" id="IPR018097">
    <property type="entry name" value="EGF_Ca-bd_CS"/>
</dbReference>
<evidence type="ECO:0000256" key="3">
    <source>
        <dbReference type="ARBA" id="ARBA00022729"/>
    </source>
</evidence>
<dbReference type="PROSITE" id="PS50026">
    <property type="entry name" value="EGF_3"/>
    <property type="match status" value="2"/>
</dbReference>
<dbReference type="EMBL" id="CAJPWZ010001605">
    <property type="protein sequence ID" value="CAG2218673.1"/>
    <property type="molecule type" value="Genomic_DNA"/>
</dbReference>
<keyword evidence="3 9" id="KW-0732">Signal</keyword>
<comment type="caution">
    <text evidence="13">The sequence shown here is derived from an EMBL/GenBank/DDBJ whole genome shotgun (WGS) entry which is preliminary data.</text>
</comment>
<dbReference type="SMART" id="SM00209">
    <property type="entry name" value="TSP1"/>
    <property type="match status" value="1"/>
</dbReference>
<keyword evidence="8" id="KW-0812">Transmembrane</keyword>
<dbReference type="FunFam" id="2.10.25.10:FF:000279">
    <property type="entry name" value="Neurogenic locus notch 1"/>
    <property type="match status" value="1"/>
</dbReference>
<dbReference type="Gene3D" id="2.10.50.10">
    <property type="entry name" value="Tumor Necrosis Factor Receptor, subunit A, domain 2"/>
    <property type="match status" value="3"/>
</dbReference>
<dbReference type="InterPro" id="IPR013783">
    <property type="entry name" value="Ig-like_fold"/>
</dbReference>
<evidence type="ECO:0000256" key="5">
    <source>
        <dbReference type="ARBA" id="ARBA00023157"/>
    </source>
</evidence>
<evidence type="ECO:0000313" key="14">
    <source>
        <dbReference type="Proteomes" id="UP000683360"/>
    </source>
</evidence>
<dbReference type="Gene3D" id="2.10.70.10">
    <property type="entry name" value="Complement Module, domain 1"/>
    <property type="match status" value="2"/>
</dbReference>
<dbReference type="FunFam" id="2.20.100.10:FF:000002">
    <property type="entry name" value="Unc-5 netrin receptor C"/>
    <property type="match status" value="1"/>
</dbReference>
<feature type="domain" description="HYR" evidence="11">
    <location>
        <begin position="121"/>
        <end position="206"/>
    </location>
</feature>
<keyword evidence="14" id="KW-1185">Reference proteome</keyword>
<evidence type="ECO:0000256" key="4">
    <source>
        <dbReference type="ARBA" id="ARBA00022737"/>
    </source>
</evidence>
<feature type="domain" description="EGF-like" evidence="10">
    <location>
        <begin position="986"/>
        <end position="1021"/>
    </location>
</feature>
<dbReference type="Gene3D" id="2.60.40.10">
    <property type="entry name" value="Immunoglobulins"/>
    <property type="match status" value="1"/>
</dbReference>
<name>A0A8S3SE33_MYTED</name>
<dbReference type="Proteomes" id="UP000683360">
    <property type="component" value="Unassembled WGS sequence"/>
</dbReference>
<evidence type="ECO:0000256" key="8">
    <source>
        <dbReference type="SAM" id="Phobius"/>
    </source>
</evidence>
<dbReference type="InterPro" id="IPR036383">
    <property type="entry name" value="TSP1_rpt_sf"/>
</dbReference>
<dbReference type="InterPro" id="IPR009030">
    <property type="entry name" value="Growth_fac_rcpt_cys_sf"/>
</dbReference>
<dbReference type="Pfam" id="PF07699">
    <property type="entry name" value="Ephrin_rec_like"/>
    <property type="match status" value="3"/>
</dbReference>
<dbReference type="GO" id="GO:0005509">
    <property type="term" value="F:calcium ion binding"/>
    <property type="evidence" value="ECO:0007669"/>
    <property type="project" value="InterPro"/>
</dbReference>
<evidence type="ECO:0000256" key="7">
    <source>
        <dbReference type="PROSITE-ProRule" id="PRU00302"/>
    </source>
</evidence>
<dbReference type="SMART" id="SM00179">
    <property type="entry name" value="EGF_CA"/>
    <property type="match status" value="2"/>
</dbReference>
<dbReference type="PROSITE" id="PS50092">
    <property type="entry name" value="TSP1"/>
    <property type="match status" value="1"/>
</dbReference>
<dbReference type="InterPro" id="IPR043555">
    <property type="entry name" value="SRPX-like"/>
</dbReference>
<dbReference type="SUPFAM" id="SSF57196">
    <property type="entry name" value="EGF/Laminin"/>
    <property type="match status" value="2"/>
</dbReference>
<keyword evidence="2 6" id="KW-0245">EGF-like domain</keyword>
<dbReference type="PROSITE" id="PS01186">
    <property type="entry name" value="EGF_2"/>
    <property type="match status" value="1"/>
</dbReference>
<evidence type="ECO:0000256" key="9">
    <source>
        <dbReference type="SAM" id="SignalP"/>
    </source>
</evidence>
<gene>
    <name evidence="13" type="ORF">MEDL_32304</name>
</gene>
<keyword evidence="4" id="KW-0677">Repeat</keyword>
<evidence type="ECO:0000256" key="2">
    <source>
        <dbReference type="ARBA" id="ARBA00022536"/>
    </source>
</evidence>
<dbReference type="PANTHER" id="PTHR46343:SF2">
    <property type="entry name" value="SUSHI_VON WILLEBRAND FACTOR TYPE A_EGF_PENTRAXIN DOMAIN-CONTAINING 1"/>
    <property type="match status" value="1"/>
</dbReference>
<dbReference type="PROSITE" id="PS00022">
    <property type="entry name" value="EGF_1"/>
    <property type="match status" value="2"/>
</dbReference>
<evidence type="ECO:0000259" key="12">
    <source>
        <dbReference type="PROSITE" id="PS50923"/>
    </source>
</evidence>
<feature type="domain" description="EGF-like" evidence="10">
    <location>
        <begin position="1023"/>
        <end position="1059"/>
    </location>
</feature>
<dbReference type="SMART" id="SM00181">
    <property type="entry name" value="EGF"/>
    <property type="match status" value="2"/>
</dbReference>
<dbReference type="SUPFAM" id="SSF57184">
    <property type="entry name" value="Growth factor receptor domain"/>
    <property type="match status" value="1"/>
</dbReference>
<dbReference type="InterPro" id="IPR001881">
    <property type="entry name" value="EGF-like_Ca-bd_dom"/>
</dbReference>
<evidence type="ECO:0000259" key="11">
    <source>
        <dbReference type="PROSITE" id="PS50825"/>
    </source>
</evidence>
<sequence length="1430" mass="160050">MTSVFFIRTFVIISVLEVTTAFKTCEIKEAEEIYEIQRENLEQPNSSEIQSGNRLSVLCRSTEKVSSAYCHDGIWIFEDLKCTKTTRSDPEIPHERQKRFFWLIIPVVVCLFTSCISPPLRDSTPPNISNCPYDIYEEAIAVHRYAFVTWAEPTAWDSKDGTVSTTLGGSNRPGDPYFEGATYIGYYAKDKSGNMATCNFVIHINVVRCPVLSTNIRDGYRICHPSSDMVKGTVCQYGCYQGHDLNGPSRSECTETGGWSIVKEPYCEKKKCTALVPRNNLNFTCSAQFYFRSICTYTCSKGYDIPDNNKRTNICLASGKWNTRDPTCVDVEPPTFERCPNTLLFYTNENEDSSYVHWHAPIVKDNKDVSLIPRKISGPASSTLQNVGTYIVTYEAVDSNGNKAEDCTFVVVVKQLRCRRLYSSPYMVLSCTGTRLGSQCSFSCESHAELNGTHTTFCRRKGDSPYSQWDMDKHPFCQVTEICQDLQAPKHGAIACDNWLGGRLCHPLCADGYSVVISNPLPALLVCLDDGTWLYHEQITDCYALDSIQRRPAVMSAEFYYTGDCNNPLVQNEIKLNFIITIQNSVSWNSKCQPTNCNIANIVVVCGETSRKRSTGNMKVDVEIYFGTENTTITSVEYEKEVLTVTELMFVIENQFSLENVTLVRANHTTYLLGISSNGLEIECPDNAVPVYGNIISCMPCPAGSYYDTVVSECIKCKRGSYQPTSGQRNCITCPERLITAKEGAIDSSECEESCVPGTWSTTGLPPCIECDIGYYEESYGSVSCSKCPGNKITLMERRSNVSECFDFDIGFPNMSDVSYTDLEISTISFPFFITFHAKCDSNSSGTIFRLSSDLVVLLELDVNHVLFNNKTVQMPEDLCQRWVYIEIHVKQNFTIMYIDRKEIFKTLINFDVDEISGLNITLGGSGFSGYISQFNIRSLSANTTEGHTFPMCSSEDIEDGYVNWEDFPYSNLVNAYIRIPGQCDDIANCMSNPCIHGTCTDELGGYRCKCQRGFIGSNCDVNIDDCIANVCQNKAICVDGISAYSCLCSYKYTGRLCEISVVDGEWTHWDNWTECSTSCGNGTRHRGRSCSNPLPDNGGQTCNGTDTEIWNCTLDPCPECLELQPTQHSSLFCNESNNMIVCYHNCDDGYWFDEDVRPDYRCGNETFHLWDFQTEENPYARLPSCSNIQESLMVYVNYTSFYDLLECDSETEMAIASKISNGYKQLSCYMSASCIMTNYEIHNCNENYQRTRRNINNVYIGYSVTIACNTTKHGTQTCYYGLANAVAEMKSLENNGQLFNILLGNNTYHIKQNQSTSDSWLMCPSGSIANVAFCVPCSIGHYLSNEECLPCSVGTYQLLTGQTFCFVCPTGTTTGGTSSVSIYDCNQSTATDETDTGLTTLGLIIGILVSLIIFMIIVILIIISRRKRS</sequence>
<dbReference type="Pfam" id="PF00084">
    <property type="entry name" value="Sushi"/>
    <property type="match status" value="1"/>
</dbReference>
<keyword evidence="8" id="KW-1133">Transmembrane helix</keyword>
<accession>A0A8S3SE33</accession>
<dbReference type="PANTHER" id="PTHR46343">
    <property type="entry name" value="HYR DOMAIN-CONTAINING PROTEIN"/>
    <property type="match status" value="1"/>
</dbReference>
<evidence type="ECO:0000256" key="6">
    <source>
        <dbReference type="PROSITE-ProRule" id="PRU00076"/>
    </source>
</evidence>
<feature type="disulfide bond" evidence="6">
    <location>
        <begin position="1011"/>
        <end position="1020"/>
    </location>
</feature>
<dbReference type="SUPFAM" id="SSF82895">
    <property type="entry name" value="TSP-1 type 1 repeat"/>
    <property type="match status" value="1"/>
</dbReference>
<dbReference type="OrthoDB" id="6136178at2759"/>
<reference evidence="13" key="1">
    <citation type="submission" date="2021-03" db="EMBL/GenBank/DDBJ databases">
        <authorList>
            <person name="Bekaert M."/>
        </authorList>
    </citation>
    <scope>NUCLEOTIDE SEQUENCE</scope>
</reference>
<dbReference type="Pfam" id="PF00008">
    <property type="entry name" value="EGF"/>
    <property type="match status" value="1"/>
</dbReference>